<proteinExistence type="predicted"/>
<sequence>MGPGHVLLTSRNRAWSEYTDALEVPAFRRSEGLPPPCQRQHDLGASLRLLGRYAQAYELDLDTLARREDVLRARHISTLDSGNAVSQNLMLLGRYRDALARQEPLVRLHVQVLGPQHQQTLAARAQLVMARRWENDGAPDFGTSMAGLLEQIRQRHGREHHRTLSFLTVYGNYLREYGDLSHAGELIDEAEAGYRTLLGPAHPVATGMLSNIGLVMQTIGERAEAMSMFEAALAGLTANLGPDHPWALGCALNAAGARNANGRVREAVELSRDTLRRARSVLGDEHPLTLSCQVALAADLRAAQEMEEAGKHEENGLLGLTRTFGAQHSHTVAARRRTRPYWDFEPQPI</sequence>
<dbReference type="RefSeq" id="WP_344405298.1">
    <property type="nucleotide sequence ID" value="NZ_BAAASG010000023.1"/>
</dbReference>
<dbReference type="PANTHER" id="PTHR46082">
    <property type="entry name" value="ATP/GTP-BINDING PROTEIN-RELATED"/>
    <property type="match status" value="1"/>
</dbReference>
<dbReference type="Proteomes" id="UP001501777">
    <property type="component" value="Unassembled WGS sequence"/>
</dbReference>
<dbReference type="PANTHER" id="PTHR46082:SF6">
    <property type="entry name" value="AAA+ ATPASE DOMAIN-CONTAINING PROTEIN-RELATED"/>
    <property type="match status" value="1"/>
</dbReference>
<protein>
    <recommendedName>
        <fullName evidence="3">Tetratricopeptide repeat protein</fullName>
    </recommendedName>
</protein>
<dbReference type="Pfam" id="PF13374">
    <property type="entry name" value="TPR_10"/>
    <property type="match status" value="3"/>
</dbReference>
<evidence type="ECO:0008006" key="3">
    <source>
        <dbReference type="Google" id="ProtNLM"/>
    </source>
</evidence>
<gene>
    <name evidence="1" type="ORF">GCM10010276_73550</name>
</gene>
<evidence type="ECO:0000313" key="1">
    <source>
        <dbReference type="EMBL" id="GAA2514625.1"/>
    </source>
</evidence>
<evidence type="ECO:0000313" key="2">
    <source>
        <dbReference type="Proteomes" id="UP001501777"/>
    </source>
</evidence>
<name>A0ABP6AD09_STRLO</name>
<dbReference type="EMBL" id="BAAASG010000023">
    <property type="protein sequence ID" value="GAA2514625.1"/>
    <property type="molecule type" value="Genomic_DNA"/>
</dbReference>
<reference evidence="2" key="1">
    <citation type="journal article" date="2019" name="Int. J. Syst. Evol. Microbiol.">
        <title>The Global Catalogue of Microorganisms (GCM) 10K type strain sequencing project: providing services to taxonomists for standard genome sequencing and annotation.</title>
        <authorList>
            <consortium name="The Broad Institute Genomics Platform"/>
            <consortium name="The Broad Institute Genome Sequencing Center for Infectious Disease"/>
            <person name="Wu L."/>
            <person name="Ma J."/>
        </authorList>
    </citation>
    <scope>NUCLEOTIDE SEQUENCE [LARGE SCALE GENOMIC DNA]</scope>
    <source>
        <strain evidence="2">JCM 4395</strain>
    </source>
</reference>
<dbReference type="InterPro" id="IPR011990">
    <property type="entry name" value="TPR-like_helical_dom_sf"/>
</dbReference>
<organism evidence="1 2">
    <name type="scientific">Streptomyces longisporus</name>
    <dbReference type="NCBI Taxonomy" id="1948"/>
    <lineage>
        <taxon>Bacteria</taxon>
        <taxon>Bacillati</taxon>
        <taxon>Actinomycetota</taxon>
        <taxon>Actinomycetes</taxon>
        <taxon>Kitasatosporales</taxon>
        <taxon>Streptomycetaceae</taxon>
        <taxon>Streptomyces</taxon>
    </lineage>
</organism>
<dbReference type="Pfam" id="PF13424">
    <property type="entry name" value="TPR_12"/>
    <property type="match status" value="1"/>
</dbReference>
<comment type="caution">
    <text evidence="1">The sequence shown here is derived from an EMBL/GenBank/DDBJ whole genome shotgun (WGS) entry which is preliminary data.</text>
</comment>
<dbReference type="SUPFAM" id="SSF48452">
    <property type="entry name" value="TPR-like"/>
    <property type="match status" value="2"/>
</dbReference>
<keyword evidence="2" id="KW-1185">Reference proteome</keyword>
<dbReference type="Gene3D" id="1.25.40.10">
    <property type="entry name" value="Tetratricopeptide repeat domain"/>
    <property type="match status" value="2"/>
</dbReference>
<dbReference type="InterPro" id="IPR053137">
    <property type="entry name" value="NLR-like"/>
</dbReference>
<accession>A0ABP6AD09</accession>